<feature type="transmembrane region" description="Helical" evidence="5">
    <location>
        <begin position="168"/>
        <end position="188"/>
    </location>
</feature>
<gene>
    <name evidence="6" type="ORF">CDD81_852</name>
</gene>
<accession>A0A2C5Y0V9</accession>
<dbReference type="PANTHER" id="PTHR42723:SF1">
    <property type="entry name" value="CHLOROPHYLL SYNTHASE, CHLOROPLASTIC"/>
    <property type="match status" value="1"/>
</dbReference>
<feature type="transmembrane region" description="Helical" evidence="5">
    <location>
        <begin position="49"/>
        <end position="66"/>
    </location>
</feature>
<reference evidence="6 7" key="1">
    <citation type="submission" date="2017-06" db="EMBL/GenBank/DDBJ databases">
        <title>Ant-infecting Ophiocordyceps genomes reveal a high diversity of potential behavioral manipulation genes and a possible major role for enterotoxins.</title>
        <authorList>
            <person name="De Bekker C."/>
            <person name="Evans H.C."/>
            <person name="Brachmann A."/>
            <person name="Hughes D.P."/>
        </authorList>
    </citation>
    <scope>NUCLEOTIDE SEQUENCE [LARGE SCALE GENOMIC DNA]</scope>
    <source>
        <strain evidence="6 7">Map64</strain>
    </source>
</reference>
<dbReference type="PANTHER" id="PTHR42723">
    <property type="entry name" value="CHLOROPHYLL SYNTHASE"/>
    <property type="match status" value="1"/>
</dbReference>
<keyword evidence="2 5" id="KW-0812">Transmembrane</keyword>
<dbReference type="EMBL" id="NJET01000119">
    <property type="protein sequence ID" value="PHH61030.1"/>
    <property type="molecule type" value="Genomic_DNA"/>
</dbReference>
<organism evidence="6 7">
    <name type="scientific">Ophiocordyceps australis</name>
    <dbReference type="NCBI Taxonomy" id="1399860"/>
    <lineage>
        <taxon>Eukaryota</taxon>
        <taxon>Fungi</taxon>
        <taxon>Dikarya</taxon>
        <taxon>Ascomycota</taxon>
        <taxon>Pezizomycotina</taxon>
        <taxon>Sordariomycetes</taxon>
        <taxon>Hypocreomycetidae</taxon>
        <taxon>Hypocreales</taxon>
        <taxon>Ophiocordycipitaceae</taxon>
        <taxon>Ophiocordyceps</taxon>
    </lineage>
</organism>
<dbReference type="GO" id="GO:0016765">
    <property type="term" value="F:transferase activity, transferring alkyl or aryl (other than methyl) groups"/>
    <property type="evidence" value="ECO:0007669"/>
    <property type="project" value="InterPro"/>
</dbReference>
<keyword evidence="7" id="KW-1185">Reference proteome</keyword>
<evidence type="ECO:0008006" key="8">
    <source>
        <dbReference type="Google" id="ProtNLM"/>
    </source>
</evidence>
<dbReference type="Proteomes" id="UP000226192">
    <property type="component" value="Unassembled WGS sequence"/>
</dbReference>
<dbReference type="InterPro" id="IPR000537">
    <property type="entry name" value="UbiA_prenyltransferase"/>
</dbReference>
<dbReference type="GO" id="GO:0016020">
    <property type="term" value="C:membrane"/>
    <property type="evidence" value="ECO:0007669"/>
    <property type="project" value="UniProtKB-SubCell"/>
</dbReference>
<proteinExistence type="predicted"/>
<evidence type="ECO:0000256" key="3">
    <source>
        <dbReference type="ARBA" id="ARBA00022989"/>
    </source>
</evidence>
<dbReference type="AlphaFoldDB" id="A0A2C5Y0V9"/>
<keyword evidence="3 5" id="KW-1133">Transmembrane helix</keyword>
<feature type="transmembrane region" description="Helical" evidence="5">
    <location>
        <begin position="209"/>
        <end position="230"/>
    </location>
</feature>
<dbReference type="InterPro" id="IPR050475">
    <property type="entry name" value="Prenyltransferase_related"/>
</dbReference>
<dbReference type="STRING" id="1399860.A0A2C5Y0V9"/>
<dbReference type="OrthoDB" id="4917606at2759"/>
<evidence type="ECO:0000256" key="1">
    <source>
        <dbReference type="ARBA" id="ARBA00004141"/>
    </source>
</evidence>
<evidence type="ECO:0000256" key="5">
    <source>
        <dbReference type="SAM" id="Phobius"/>
    </source>
</evidence>
<evidence type="ECO:0000313" key="7">
    <source>
        <dbReference type="Proteomes" id="UP000226192"/>
    </source>
</evidence>
<comment type="caution">
    <text evidence="6">The sequence shown here is derived from an EMBL/GenBank/DDBJ whole genome shotgun (WGS) entry which is preliminary data.</text>
</comment>
<comment type="subcellular location">
    <subcellularLocation>
        <location evidence="1">Membrane</location>
        <topology evidence="1">Multi-pass membrane protein</topology>
    </subcellularLocation>
</comment>
<protein>
    <recommendedName>
        <fullName evidence="8">UbiA prenyltransferase</fullName>
    </recommendedName>
</protein>
<dbReference type="Pfam" id="PF01040">
    <property type="entry name" value="UbiA"/>
    <property type="match status" value="1"/>
</dbReference>
<sequence length="321" mass="35998">MGLRSAVSREVDLFISFTWRDLSATVIPSSLFALGTFKNLDYTTMARNYAMALVWVTLYLYTFNLFTQGMSQDEDSINKPDRPLPCGKVDFYGCMKRYLVALAAFVATSLLYRPIMPETLTWAFITLLHGATQLGGNWFGKNVLAISIGSWTLLSPPRKIMAADMPETWPQIVAASIWAGIVFNIQDFRDQKGDRLVARSTLPLVMGDVAARYAVAFFFAPLGFAALYYLGLAQTAPWLLGGLHLLTSYRILALRSSRADHDTHMLVTYMFCLILTLCSLQTLGFVSASRPVEKLLSDWIFTVPLANFKQLWNPHLPSTLY</sequence>
<feature type="transmembrane region" description="Helical" evidence="5">
    <location>
        <begin position="98"/>
        <end position="115"/>
    </location>
</feature>
<feature type="transmembrane region" description="Helical" evidence="5">
    <location>
        <begin position="236"/>
        <end position="254"/>
    </location>
</feature>
<name>A0A2C5Y0V9_9HYPO</name>
<evidence type="ECO:0000313" key="6">
    <source>
        <dbReference type="EMBL" id="PHH61030.1"/>
    </source>
</evidence>
<keyword evidence="4 5" id="KW-0472">Membrane</keyword>
<feature type="transmembrane region" description="Helical" evidence="5">
    <location>
        <begin position="266"/>
        <end position="288"/>
    </location>
</feature>
<evidence type="ECO:0000256" key="4">
    <source>
        <dbReference type="ARBA" id="ARBA00023136"/>
    </source>
</evidence>
<evidence type="ECO:0000256" key="2">
    <source>
        <dbReference type="ARBA" id="ARBA00022692"/>
    </source>
</evidence>